<reference evidence="2 3" key="1">
    <citation type="journal article" date="2014" name="Genome Biol. Evol.">
        <title>The secreted proteins of Achlya hypogyna and Thraustotheca clavata identify the ancestral oomycete secretome and reveal gene acquisitions by horizontal gene transfer.</title>
        <authorList>
            <person name="Misner I."/>
            <person name="Blouin N."/>
            <person name="Leonard G."/>
            <person name="Richards T.A."/>
            <person name="Lane C.E."/>
        </authorList>
    </citation>
    <scope>NUCLEOTIDE SEQUENCE [LARGE SCALE GENOMIC DNA]</scope>
    <source>
        <strain evidence="2 3">ATCC 48635</strain>
    </source>
</reference>
<keyword evidence="1" id="KW-0812">Transmembrane</keyword>
<name>A0A1V9YC28_ACHHY</name>
<evidence type="ECO:0000256" key="1">
    <source>
        <dbReference type="SAM" id="Phobius"/>
    </source>
</evidence>
<dbReference type="OrthoDB" id="75831at2759"/>
<dbReference type="AlphaFoldDB" id="A0A1V9YC28"/>
<evidence type="ECO:0000313" key="3">
    <source>
        <dbReference type="Proteomes" id="UP000243579"/>
    </source>
</evidence>
<dbReference type="EMBL" id="JNBR01002250">
    <property type="protein sequence ID" value="OQR83248.1"/>
    <property type="molecule type" value="Genomic_DNA"/>
</dbReference>
<gene>
    <name evidence="2" type="ORF">ACHHYP_14918</name>
</gene>
<keyword evidence="1" id="KW-0472">Membrane</keyword>
<sequence length="268" mass="28909">MAQHVSPPEQPRKSVEFPAMRHEYIPITDRFAATDEPEVRGRAPQKLVQVGLLTLVMGIGLFCVGAVNLSEGTAVPQGMSLAVSARDGLGSLAAMAVIEPIFPLDSSFRHYTLSADDEGVGYLSADGQSFRSDHTNLFGRGVTGKIVSVDANAFLIRSSGECCRFMDSGDEILLKPASFQNYLSVGAAGFDSGTATLWVDPEEASMFWVNDAGLPLRWDYIPKSPVGMRITSGKMISMVYANFTVGHQAAQLFDVPASCTTAQRCRFD</sequence>
<organism evidence="2 3">
    <name type="scientific">Achlya hypogyna</name>
    <name type="common">Oomycete</name>
    <name type="synonym">Protoachlya hypogyna</name>
    <dbReference type="NCBI Taxonomy" id="1202772"/>
    <lineage>
        <taxon>Eukaryota</taxon>
        <taxon>Sar</taxon>
        <taxon>Stramenopiles</taxon>
        <taxon>Oomycota</taxon>
        <taxon>Saprolegniomycetes</taxon>
        <taxon>Saprolegniales</taxon>
        <taxon>Achlyaceae</taxon>
        <taxon>Achlya</taxon>
    </lineage>
</organism>
<comment type="caution">
    <text evidence="2">The sequence shown here is derived from an EMBL/GenBank/DDBJ whole genome shotgun (WGS) entry which is preliminary data.</text>
</comment>
<feature type="transmembrane region" description="Helical" evidence="1">
    <location>
        <begin position="50"/>
        <end position="69"/>
    </location>
</feature>
<keyword evidence="1" id="KW-1133">Transmembrane helix</keyword>
<proteinExistence type="predicted"/>
<keyword evidence="3" id="KW-1185">Reference proteome</keyword>
<accession>A0A1V9YC28</accession>
<protein>
    <submittedName>
        <fullName evidence="2">Uncharacterized protein</fullName>
    </submittedName>
</protein>
<dbReference type="Proteomes" id="UP000243579">
    <property type="component" value="Unassembled WGS sequence"/>
</dbReference>
<evidence type="ECO:0000313" key="2">
    <source>
        <dbReference type="EMBL" id="OQR83248.1"/>
    </source>
</evidence>